<dbReference type="InterPro" id="IPR029046">
    <property type="entry name" value="LolA/LolB/LppX"/>
</dbReference>
<gene>
    <name evidence="3" type="ORF">J421_2941</name>
</gene>
<dbReference type="PANTHER" id="PTHR35869:SF1">
    <property type="entry name" value="OUTER-MEMBRANE LIPOPROTEIN CARRIER PROTEIN"/>
    <property type="match status" value="1"/>
</dbReference>
<dbReference type="HOGENOM" id="CLU_1243839_0_0_0"/>
<dbReference type="STRING" id="861299.J421_2941"/>
<reference evidence="3 4" key="1">
    <citation type="journal article" date="2014" name="Genome Announc.">
        <title>Genome Sequence and Methylome of Soil Bacterium Gemmatirosa kalamazoonensis KBS708T, a Member of the Rarely Cultivated Gemmatimonadetes Phylum.</title>
        <authorList>
            <person name="Debruyn J.M."/>
            <person name="Radosevich M."/>
            <person name="Wommack K.E."/>
            <person name="Polson S.W."/>
            <person name="Hauser L.J."/>
            <person name="Fawaz M.N."/>
            <person name="Korlach J."/>
            <person name="Tsai Y.C."/>
        </authorList>
    </citation>
    <scope>NUCLEOTIDE SEQUENCE [LARGE SCALE GENOMIC DNA]</scope>
    <source>
        <strain evidence="3 4">KBS708</strain>
    </source>
</reference>
<dbReference type="EMBL" id="CP007128">
    <property type="protein sequence ID" value="AHG90478.1"/>
    <property type="molecule type" value="Genomic_DNA"/>
</dbReference>
<dbReference type="Gene3D" id="2.50.20.10">
    <property type="entry name" value="Lipoprotein localisation LolA/LolB/LppX"/>
    <property type="match status" value="1"/>
</dbReference>
<dbReference type="InParanoid" id="W0RM12"/>
<dbReference type="eggNOG" id="COG2834">
    <property type="taxonomic scope" value="Bacteria"/>
</dbReference>
<keyword evidence="3" id="KW-0449">Lipoprotein</keyword>
<protein>
    <submittedName>
        <fullName evidence="3">Outer membrane lipoprotein carrier protein LolA</fullName>
    </submittedName>
</protein>
<name>W0RM12_9BACT</name>
<keyword evidence="1 2" id="KW-0732">Signal</keyword>
<feature type="signal peptide" evidence="2">
    <location>
        <begin position="1"/>
        <end position="20"/>
    </location>
</feature>
<evidence type="ECO:0000256" key="1">
    <source>
        <dbReference type="ARBA" id="ARBA00022729"/>
    </source>
</evidence>
<accession>W0RM12</accession>
<organism evidence="3 4">
    <name type="scientific">Gemmatirosa kalamazoonensis</name>
    <dbReference type="NCBI Taxonomy" id="861299"/>
    <lineage>
        <taxon>Bacteria</taxon>
        <taxon>Pseudomonadati</taxon>
        <taxon>Gemmatimonadota</taxon>
        <taxon>Gemmatimonadia</taxon>
        <taxon>Gemmatimonadales</taxon>
        <taxon>Gemmatimonadaceae</taxon>
        <taxon>Gemmatirosa</taxon>
    </lineage>
</organism>
<sequence>MRLIHIPAVLGLLTAATVGAQTPAATIDRAARAFKQAGTVRATFEQTLNNPLTGNQSKSTGELALAQPGKLSLRFTGVGDRVVSDGKYLWVYLPSAAPGQVLKLPATSKSGVGLDVIDDLLTSPRTNYDVADGGAATIDGRATHAVILTPKREGQGITKAQVWVDDASGALRQVVLTQDTGLERTWHITSWTPNAKLAKSTFTFDVPAGARVVDQDAFRGAR</sequence>
<dbReference type="SUPFAM" id="SSF89392">
    <property type="entry name" value="Prokaryotic lipoproteins and lipoprotein localization factors"/>
    <property type="match status" value="1"/>
</dbReference>
<evidence type="ECO:0000256" key="2">
    <source>
        <dbReference type="SAM" id="SignalP"/>
    </source>
</evidence>
<keyword evidence="4" id="KW-1185">Reference proteome</keyword>
<proteinExistence type="predicted"/>
<dbReference type="RefSeq" id="WP_025411948.1">
    <property type="nucleotide sequence ID" value="NZ_CP007128.1"/>
</dbReference>
<evidence type="ECO:0000313" key="3">
    <source>
        <dbReference type="EMBL" id="AHG90478.1"/>
    </source>
</evidence>
<dbReference type="AlphaFoldDB" id="W0RM12"/>
<feature type="chain" id="PRO_5004794592" evidence="2">
    <location>
        <begin position="21"/>
        <end position="222"/>
    </location>
</feature>
<dbReference type="CDD" id="cd16325">
    <property type="entry name" value="LolA"/>
    <property type="match status" value="1"/>
</dbReference>
<dbReference type="InterPro" id="IPR004564">
    <property type="entry name" value="OM_lipoprot_carrier_LolA-like"/>
</dbReference>
<dbReference type="KEGG" id="gba:J421_2941"/>
<dbReference type="PANTHER" id="PTHR35869">
    <property type="entry name" value="OUTER-MEMBRANE LIPOPROTEIN CARRIER PROTEIN"/>
    <property type="match status" value="1"/>
</dbReference>
<dbReference type="Proteomes" id="UP000019151">
    <property type="component" value="Chromosome"/>
</dbReference>
<evidence type="ECO:0000313" key="4">
    <source>
        <dbReference type="Proteomes" id="UP000019151"/>
    </source>
</evidence>
<dbReference type="OrthoDB" id="9800501at2"/>
<dbReference type="Pfam" id="PF03548">
    <property type="entry name" value="LolA"/>
    <property type="match status" value="1"/>
</dbReference>